<accession>W6ANJ1</accession>
<name>W6ANJ1_9MOLU</name>
<evidence type="ECO:0000313" key="1">
    <source>
        <dbReference type="EMBL" id="AHI58275.1"/>
    </source>
</evidence>
<dbReference type="STRING" id="838561.P344_04765"/>
<proteinExistence type="predicted"/>
<organism evidence="1 2">
    <name type="scientific">Spiroplasma mirum ATCC 29335</name>
    <dbReference type="NCBI Taxonomy" id="838561"/>
    <lineage>
        <taxon>Bacteria</taxon>
        <taxon>Bacillati</taxon>
        <taxon>Mycoplasmatota</taxon>
        <taxon>Mollicutes</taxon>
        <taxon>Entomoplasmatales</taxon>
        <taxon>Spiroplasmataceae</taxon>
        <taxon>Spiroplasma</taxon>
    </lineage>
</organism>
<dbReference type="HOGENOM" id="CLU_3383862_0_0_14"/>
<dbReference type="Proteomes" id="UP000019260">
    <property type="component" value="Chromosome"/>
</dbReference>
<sequence>MIKAWYEDNNEPVQELQTAVSFINKQFRKAGWG</sequence>
<gene>
    <name evidence="1" type="ORF">P344_04765</name>
</gene>
<protein>
    <submittedName>
        <fullName evidence="1">Uncharacterized protein</fullName>
    </submittedName>
</protein>
<dbReference type="AlphaFoldDB" id="W6ANJ1"/>
<evidence type="ECO:0000313" key="2">
    <source>
        <dbReference type="Proteomes" id="UP000019260"/>
    </source>
</evidence>
<reference evidence="1 2" key="1">
    <citation type="submission" date="2013-09" db="EMBL/GenBank/DDBJ databases">
        <title>Complete genome sequence of Spiroplasma mirum suckling mouse cataract agent.</title>
        <authorList>
            <person name="Landry C.A."/>
            <person name="Bastian F.O."/>
            <person name="Thune R.L."/>
        </authorList>
    </citation>
    <scope>NUCLEOTIDE SEQUENCE [LARGE SCALE GENOMIC DNA]</scope>
    <source>
        <strain evidence="1 2">SMCA</strain>
    </source>
</reference>
<dbReference type="EMBL" id="CP006720">
    <property type="protein sequence ID" value="AHI58275.1"/>
    <property type="molecule type" value="Genomic_DNA"/>
</dbReference>
<dbReference type="KEGG" id="smia:P344_04765"/>
<keyword evidence="2" id="KW-1185">Reference proteome</keyword>